<feature type="domain" description="Methyltransferase" evidence="2">
    <location>
        <begin position="60"/>
        <end position="150"/>
    </location>
</feature>
<protein>
    <submittedName>
        <fullName evidence="3">Methyltransferase domain-containing protein</fullName>
    </submittedName>
</protein>
<dbReference type="CDD" id="cd02440">
    <property type="entry name" value="AdoMet_MTases"/>
    <property type="match status" value="1"/>
</dbReference>
<dbReference type="Proteomes" id="UP000199155">
    <property type="component" value="Unassembled WGS sequence"/>
</dbReference>
<dbReference type="RefSeq" id="WP_093607526.1">
    <property type="nucleotide sequence ID" value="NZ_FNFF01000001.1"/>
</dbReference>
<dbReference type="SUPFAM" id="SSF53335">
    <property type="entry name" value="S-adenosyl-L-methionine-dependent methyltransferases"/>
    <property type="match status" value="1"/>
</dbReference>
<proteinExistence type="predicted"/>
<dbReference type="AlphaFoldDB" id="A0A1G8V0K5"/>
<dbReference type="GO" id="GO:0017000">
    <property type="term" value="P:antibiotic biosynthetic process"/>
    <property type="evidence" value="ECO:0007669"/>
    <property type="project" value="UniProtKB-ARBA"/>
</dbReference>
<dbReference type="GO" id="GO:0008168">
    <property type="term" value="F:methyltransferase activity"/>
    <property type="evidence" value="ECO:0007669"/>
    <property type="project" value="UniProtKB-KW"/>
</dbReference>
<evidence type="ECO:0000313" key="3">
    <source>
        <dbReference type="EMBL" id="SDJ59601.1"/>
    </source>
</evidence>
<accession>A0A1G8V0K5</accession>
<keyword evidence="3" id="KW-0489">Methyltransferase</keyword>
<dbReference type="OrthoDB" id="4035289at2"/>
<gene>
    <name evidence="3" type="ORF">SAMN05421806_1011181</name>
</gene>
<evidence type="ECO:0000313" key="4">
    <source>
        <dbReference type="Proteomes" id="UP000199155"/>
    </source>
</evidence>
<dbReference type="InterPro" id="IPR029063">
    <property type="entry name" value="SAM-dependent_MTases_sf"/>
</dbReference>
<organism evidence="3 4">
    <name type="scientific">Streptomyces indicus</name>
    <dbReference type="NCBI Taxonomy" id="417292"/>
    <lineage>
        <taxon>Bacteria</taxon>
        <taxon>Bacillati</taxon>
        <taxon>Actinomycetota</taxon>
        <taxon>Actinomycetes</taxon>
        <taxon>Kitasatosporales</taxon>
        <taxon>Streptomycetaceae</taxon>
        <taxon>Streptomyces</taxon>
    </lineage>
</organism>
<dbReference type="PANTHER" id="PTHR43861">
    <property type="entry name" value="TRANS-ACONITATE 2-METHYLTRANSFERASE-RELATED"/>
    <property type="match status" value="1"/>
</dbReference>
<keyword evidence="4" id="KW-1185">Reference proteome</keyword>
<name>A0A1G8V0K5_9ACTN</name>
<evidence type="ECO:0000256" key="1">
    <source>
        <dbReference type="ARBA" id="ARBA00022679"/>
    </source>
</evidence>
<dbReference type="Gene3D" id="3.40.50.150">
    <property type="entry name" value="Vaccinia Virus protein VP39"/>
    <property type="match status" value="1"/>
</dbReference>
<reference evidence="3 4" key="1">
    <citation type="submission" date="2016-10" db="EMBL/GenBank/DDBJ databases">
        <authorList>
            <person name="de Groot N.N."/>
        </authorList>
    </citation>
    <scope>NUCLEOTIDE SEQUENCE [LARGE SCALE GENOMIC DNA]</scope>
    <source>
        <strain evidence="3 4">CGMCC 4.5727</strain>
    </source>
</reference>
<sequence length="240" mass="26018">MTDLTSGSGVPSTRETWTRYGQIQLDRGYMPPVPERLDWGFWAGVGPGTEVLGPVRGKRVLDIGSGPGHHAVHLARDHGARVDAVELSPTQHRRAITHFGAEPGVRFINADVVEHLRAADPYDAAYGLRTFGCIDPRHLLPSLRDGLRPGAPLVFSALHTDAEGQGPSSVVVPRQGTIRIKGQEPIPSQGWALASQLWEELLVGHGFRVEESQVLHAPEPDNPVAVHLIRARRAPGTVGR</sequence>
<evidence type="ECO:0000259" key="2">
    <source>
        <dbReference type="Pfam" id="PF13649"/>
    </source>
</evidence>
<dbReference type="STRING" id="417292.SAMN05421806_1011181"/>
<dbReference type="GO" id="GO:0032259">
    <property type="term" value="P:methylation"/>
    <property type="evidence" value="ECO:0007669"/>
    <property type="project" value="UniProtKB-KW"/>
</dbReference>
<dbReference type="Pfam" id="PF13649">
    <property type="entry name" value="Methyltransf_25"/>
    <property type="match status" value="1"/>
</dbReference>
<dbReference type="InterPro" id="IPR041698">
    <property type="entry name" value="Methyltransf_25"/>
</dbReference>
<keyword evidence="1 3" id="KW-0808">Transferase</keyword>
<dbReference type="EMBL" id="FNFF01000001">
    <property type="protein sequence ID" value="SDJ59601.1"/>
    <property type="molecule type" value="Genomic_DNA"/>
</dbReference>